<keyword evidence="2" id="KW-1185">Reference proteome</keyword>
<organism evidence="1 2">
    <name type="scientific">Eleutherodactylus coqui</name>
    <name type="common">Puerto Rican coqui</name>
    <dbReference type="NCBI Taxonomy" id="57060"/>
    <lineage>
        <taxon>Eukaryota</taxon>
        <taxon>Metazoa</taxon>
        <taxon>Chordata</taxon>
        <taxon>Craniata</taxon>
        <taxon>Vertebrata</taxon>
        <taxon>Euteleostomi</taxon>
        <taxon>Amphibia</taxon>
        <taxon>Batrachia</taxon>
        <taxon>Anura</taxon>
        <taxon>Neobatrachia</taxon>
        <taxon>Hyloidea</taxon>
        <taxon>Eleutherodactylidae</taxon>
        <taxon>Eleutherodactylinae</taxon>
        <taxon>Eleutherodactylus</taxon>
        <taxon>Eleutherodactylus</taxon>
    </lineage>
</organism>
<comment type="caution">
    <text evidence="1">The sequence shown here is derived from an EMBL/GenBank/DDBJ whole genome shotgun (WGS) entry which is preliminary data.</text>
</comment>
<dbReference type="GO" id="GO:0019005">
    <property type="term" value="C:SCF ubiquitin ligase complex"/>
    <property type="evidence" value="ECO:0007669"/>
    <property type="project" value="TreeGrafter"/>
</dbReference>
<dbReference type="OrthoDB" id="3219396at2759"/>
<dbReference type="PANTHER" id="PTHR46731:SF1">
    <property type="entry name" value="F-BOX ONLY PROTEIN 15"/>
    <property type="match status" value="1"/>
</dbReference>
<dbReference type="PANTHER" id="PTHR46731">
    <property type="entry name" value="F-BOX ONLY PROTEIN 15"/>
    <property type="match status" value="1"/>
</dbReference>
<dbReference type="Proteomes" id="UP000770717">
    <property type="component" value="Unassembled WGS sequence"/>
</dbReference>
<gene>
    <name evidence="1" type="ORF">GDO78_012666</name>
</gene>
<dbReference type="AlphaFoldDB" id="A0A8J6K575"/>
<reference evidence="1" key="1">
    <citation type="thesis" date="2020" institute="ProQuest LLC" country="789 East Eisenhower Parkway, Ann Arbor, MI, USA">
        <title>Comparative Genomics and Chromosome Evolution.</title>
        <authorList>
            <person name="Mudd A.B."/>
        </authorList>
    </citation>
    <scope>NUCLEOTIDE SEQUENCE</scope>
    <source>
        <strain evidence="1">HN-11 Male</strain>
        <tissue evidence="1">Kidney and liver</tissue>
    </source>
</reference>
<evidence type="ECO:0000313" key="2">
    <source>
        <dbReference type="Proteomes" id="UP000770717"/>
    </source>
</evidence>
<dbReference type="EMBL" id="WNTK01000008">
    <property type="protein sequence ID" value="KAG9479120.1"/>
    <property type="molecule type" value="Genomic_DNA"/>
</dbReference>
<feature type="non-terminal residue" evidence="1">
    <location>
        <position position="407"/>
    </location>
</feature>
<protein>
    <submittedName>
        <fullName evidence="1">Uncharacterized protein</fullName>
    </submittedName>
</protein>
<name>A0A8J6K575_ELECQ</name>
<proteinExistence type="predicted"/>
<evidence type="ECO:0000313" key="1">
    <source>
        <dbReference type="EMBL" id="KAG9479120.1"/>
    </source>
</evidence>
<accession>A0A8J6K575</accession>
<sequence length="407" mass="47438">VIWYRIYISSWKVNQRWKYDSEHLLQKKLRDTAISDPELGYWKKIFVRELMMTREKNVTQIMKSVKRYSSGDASVNMQKAVKNSGLTWALTFLDVYGKETVLEHTDVSFRDSSLTLTWNSYIWPELQSLRKIQLHGITPVLTDKCYKTIKNGLQRLSLIAEYDLKKGRNLGKYIGQDMHVKLFHLHPYLILGLWRNGPEIAFVMGTIHYHQLLEKSFLGSAESPYTFPPHVPILDDVDPEYGLHGYQLHIDLYSGPRTYLCKTFRGLFCRKDYIKNGYLRITAIGLLKNRMHAPLAGTVSFLWKTLTFSGSIQNCFLMDVTVLDESEKPYWCLSAPVQLCEGKSSETLYDLMGQSFDLNYRDDIGRVHAELIWMKETEEHYVINLVLYLNTEKVNSYFGTNYTDYSC</sequence>